<name>A0ABP4HCI0_9ACTN</name>
<evidence type="ECO:0000259" key="7">
    <source>
        <dbReference type="Pfam" id="PF08281"/>
    </source>
</evidence>
<keyword evidence="10" id="KW-1185">Reference proteome</keyword>
<evidence type="ECO:0000256" key="5">
    <source>
        <dbReference type="SAM" id="MobiDB-lite"/>
    </source>
</evidence>
<dbReference type="Gene3D" id="1.10.1740.10">
    <property type="match status" value="1"/>
</dbReference>
<dbReference type="SUPFAM" id="SSF88946">
    <property type="entry name" value="Sigma2 domain of RNA polymerase sigma factors"/>
    <property type="match status" value="1"/>
</dbReference>
<dbReference type="NCBIfam" id="TIGR02937">
    <property type="entry name" value="sigma70-ECF"/>
    <property type="match status" value="1"/>
</dbReference>
<dbReference type="Pfam" id="PF08281">
    <property type="entry name" value="Sigma70_r4_2"/>
    <property type="match status" value="1"/>
</dbReference>
<dbReference type="InterPro" id="IPR046531">
    <property type="entry name" value="DUF6596"/>
</dbReference>
<dbReference type="SUPFAM" id="SSF88659">
    <property type="entry name" value="Sigma3 and sigma4 domains of RNA polymerase sigma factors"/>
    <property type="match status" value="1"/>
</dbReference>
<keyword evidence="2" id="KW-0805">Transcription regulation</keyword>
<comment type="similarity">
    <text evidence="1">Belongs to the sigma-70 factor family. ECF subfamily.</text>
</comment>
<dbReference type="Proteomes" id="UP001500037">
    <property type="component" value="Unassembled WGS sequence"/>
</dbReference>
<feature type="region of interest" description="Disordered" evidence="5">
    <location>
        <begin position="1"/>
        <end position="27"/>
    </location>
</feature>
<evidence type="ECO:0000256" key="3">
    <source>
        <dbReference type="ARBA" id="ARBA00023082"/>
    </source>
</evidence>
<dbReference type="InterPro" id="IPR014284">
    <property type="entry name" value="RNA_pol_sigma-70_dom"/>
</dbReference>
<keyword evidence="4" id="KW-0804">Transcription</keyword>
<feature type="domain" description="RNA polymerase sigma-70 region 2" evidence="6">
    <location>
        <begin position="35"/>
        <end position="99"/>
    </location>
</feature>
<sequence>MSDLPDTPEPPGRTPPGPPGPGLPPSQAEVERVFRAEYGRAGGVLVRLLGDIDAAEEAVQDAFTAAVQRWPSSGLPPSPAGWIITTARNRAIDRLRREATREERHTQALLLLTAADEPVQEGAVRDDRLRLIFTCCHPALAVEAQVALTLRLLGGLTTGEIARAFLVTESTMAQRLVRAKGKIRDAAVPYRVPAEADLPERLRAVLAVVYLVFGEGHRASAGERLVRADLCAEAIRLGRLLVALLPDEPEARGLLALMLLIESRRAARVTPAGELVLLADQDRGRWDRELIAEGQALVRQCLRRNQPGPYQVQAAINAVHSDAPTASRTDWWQILQLYDQLLALAPSPVVALNRAVAVAEVAGPRQALALVDDLDLDSYYLLHAVRADLLRRLDRPAEARTAYAAAIARTDNEAERAFLRRRSRELAPDG</sequence>
<dbReference type="Pfam" id="PF20239">
    <property type="entry name" value="DUF6596"/>
    <property type="match status" value="1"/>
</dbReference>
<keyword evidence="3" id="KW-0731">Sigma factor</keyword>
<evidence type="ECO:0000313" key="9">
    <source>
        <dbReference type="EMBL" id="GAA1253158.1"/>
    </source>
</evidence>
<feature type="domain" description="RNA polymerase sigma factor 70 region 4 type 2" evidence="7">
    <location>
        <begin position="132"/>
        <end position="182"/>
    </location>
</feature>
<reference evidence="10" key="1">
    <citation type="journal article" date="2019" name="Int. J. Syst. Evol. Microbiol.">
        <title>The Global Catalogue of Microorganisms (GCM) 10K type strain sequencing project: providing services to taxonomists for standard genome sequencing and annotation.</title>
        <authorList>
            <consortium name="The Broad Institute Genomics Platform"/>
            <consortium name="The Broad Institute Genome Sequencing Center for Infectious Disease"/>
            <person name="Wu L."/>
            <person name="Ma J."/>
        </authorList>
    </citation>
    <scope>NUCLEOTIDE SEQUENCE [LARGE SCALE GENOMIC DNA]</scope>
    <source>
        <strain evidence="10">JCM 13004</strain>
    </source>
</reference>
<dbReference type="InterPro" id="IPR013249">
    <property type="entry name" value="RNA_pol_sigma70_r4_t2"/>
</dbReference>
<dbReference type="InterPro" id="IPR036388">
    <property type="entry name" value="WH-like_DNA-bd_sf"/>
</dbReference>
<gene>
    <name evidence="9" type="ORF">GCM10009665_49830</name>
</gene>
<evidence type="ECO:0000313" key="10">
    <source>
        <dbReference type="Proteomes" id="UP001500037"/>
    </source>
</evidence>
<organism evidence="9 10">
    <name type="scientific">Kitasatospora nipponensis</name>
    <dbReference type="NCBI Taxonomy" id="258049"/>
    <lineage>
        <taxon>Bacteria</taxon>
        <taxon>Bacillati</taxon>
        <taxon>Actinomycetota</taxon>
        <taxon>Actinomycetes</taxon>
        <taxon>Kitasatosporales</taxon>
        <taxon>Streptomycetaceae</taxon>
        <taxon>Kitasatospora</taxon>
    </lineage>
</organism>
<dbReference type="Gene3D" id="1.10.10.10">
    <property type="entry name" value="Winged helix-like DNA-binding domain superfamily/Winged helix DNA-binding domain"/>
    <property type="match status" value="1"/>
</dbReference>
<dbReference type="EMBL" id="BAAALF010000103">
    <property type="protein sequence ID" value="GAA1253158.1"/>
    <property type="molecule type" value="Genomic_DNA"/>
</dbReference>
<accession>A0ABP4HCI0</accession>
<evidence type="ECO:0000256" key="2">
    <source>
        <dbReference type="ARBA" id="ARBA00023015"/>
    </source>
</evidence>
<feature type="domain" description="DUF6596" evidence="8">
    <location>
        <begin position="201"/>
        <end position="301"/>
    </location>
</feature>
<dbReference type="Pfam" id="PF04542">
    <property type="entry name" value="Sigma70_r2"/>
    <property type="match status" value="1"/>
</dbReference>
<dbReference type="InterPro" id="IPR007627">
    <property type="entry name" value="RNA_pol_sigma70_r2"/>
</dbReference>
<protein>
    <submittedName>
        <fullName evidence="9">RNA polymerase sigma factor</fullName>
    </submittedName>
</protein>
<dbReference type="InterPro" id="IPR013325">
    <property type="entry name" value="RNA_pol_sigma_r2"/>
</dbReference>
<feature type="compositionally biased region" description="Pro residues" evidence="5">
    <location>
        <begin position="7"/>
        <end position="24"/>
    </location>
</feature>
<dbReference type="InterPro" id="IPR013324">
    <property type="entry name" value="RNA_pol_sigma_r3/r4-like"/>
</dbReference>
<comment type="caution">
    <text evidence="9">The sequence shown here is derived from an EMBL/GenBank/DDBJ whole genome shotgun (WGS) entry which is preliminary data.</text>
</comment>
<dbReference type="PANTHER" id="PTHR47756:SF2">
    <property type="entry name" value="BLL6612 PROTEIN"/>
    <property type="match status" value="1"/>
</dbReference>
<dbReference type="RefSeq" id="WP_344444196.1">
    <property type="nucleotide sequence ID" value="NZ_BAAALF010000103.1"/>
</dbReference>
<evidence type="ECO:0000259" key="6">
    <source>
        <dbReference type="Pfam" id="PF04542"/>
    </source>
</evidence>
<evidence type="ECO:0000256" key="4">
    <source>
        <dbReference type="ARBA" id="ARBA00023163"/>
    </source>
</evidence>
<dbReference type="PANTHER" id="PTHR47756">
    <property type="entry name" value="BLL6612 PROTEIN-RELATED"/>
    <property type="match status" value="1"/>
</dbReference>
<evidence type="ECO:0000259" key="8">
    <source>
        <dbReference type="Pfam" id="PF20239"/>
    </source>
</evidence>
<evidence type="ECO:0000256" key="1">
    <source>
        <dbReference type="ARBA" id="ARBA00010641"/>
    </source>
</evidence>
<proteinExistence type="inferred from homology"/>